<dbReference type="EMBL" id="KN837357">
    <property type="protein sequence ID" value="KIJ26785.1"/>
    <property type="molecule type" value="Genomic_DNA"/>
</dbReference>
<accession>A0A0C9UNB3</accession>
<gene>
    <name evidence="2" type="ORF">M422DRAFT_55367</name>
</gene>
<proteinExistence type="predicted"/>
<feature type="compositionally biased region" description="Low complexity" evidence="1">
    <location>
        <begin position="92"/>
        <end position="105"/>
    </location>
</feature>
<evidence type="ECO:0000256" key="1">
    <source>
        <dbReference type="SAM" id="MobiDB-lite"/>
    </source>
</evidence>
<dbReference type="OrthoDB" id="2665632at2759"/>
<reference evidence="2 3" key="1">
    <citation type="submission" date="2014-06" db="EMBL/GenBank/DDBJ databases">
        <title>Evolutionary Origins and Diversification of the Mycorrhizal Mutualists.</title>
        <authorList>
            <consortium name="DOE Joint Genome Institute"/>
            <consortium name="Mycorrhizal Genomics Consortium"/>
            <person name="Kohler A."/>
            <person name="Kuo A."/>
            <person name="Nagy L.G."/>
            <person name="Floudas D."/>
            <person name="Copeland A."/>
            <person name="Barry K.W."/>
            <person name="Cichocki N."/>
            <person name="Veneault-Fourrey C."/>
            <person name="LaButti K."/>
            <person name="Lindquist E.A."/>
            <person name="Lipzen A."/>
            <person name="Lundell T."/>
            <person name="Morin E."/>
            <person name="Murat C."/>
            <person name="Riley R."/>
            <person name="Ohm R."/>
            <person name="Sun H."/>
            <person name="Tunlid A."/>
            <person name="Henrissat B."/>
            <person name="Grigoriev I.V."/>
            <person name="Hibbett D.S."/>
            <person name="Martin F."/>
        </authorList>
    </citation>
    <scope>NUCLEOTIDE SEQUENCE [LARGE SCALE GENOMIC DNA]</scope>
    <source>
        <strain evidence="2 3">SS14</strain>
    </source>
</reference>
<organism evidence="2 3">
    <name type="scientific">Sphaerobolus stellatus (strain SS14)</name>
    <dbReference type="NCBI Taxonomy" id="990650"/>
    <lineage>
        <taxon>Eukaryota</taxon>
        <taxon>Fungi</taxon>
        <taxon>Dikarya</taxon>
        <taxon>Basidiomycota</taxon>
        <taxon>Agaricomycotina</taxon>
        <taxon>Agaricomycetes</taxon>
        <taxon>Phallomycetidae</taxon>
        <taxon>Geastrales</taxon>
        <taxon>Sphaerobolaceae</taxon>
        <taxon>Sphaerobolus</taxon>
    </lineage>
</organism>
<feature type="region of interest" description="Disordered" evidence="1">
    <location>
        <begin position="61"/>
        <end position="173"/>
    </location>
</feature>
<feature type="compositionally biased region" description="Basic and acidic residues" evidence="1">
    <location>
        <begin position="115"/>
        <end position="127"/>
    </location>
</feature>
<name>A0A0C9UNB3_SPHS4</name>
<dbReference type="Proteomes" id="UP000054279">
    <property type="component" value="Unassembled WGS sequence"/>
</dbReference>
<evidence type="ECO:0000313" key="3">
    <source>
        <dbReference type="Proteomes" id="UP000054279"/>
    </source>
</evidence>
<feature type="compositionally biased region" description="Basic and acidic residues" evidence="1">
    <location>
        <begin position="148"/>
        <end position="161"/>
    </location>
</feature>
<dbReference type="HOGENOM" id="CLU_565213_0_0_1"/>
<sequence length="483" mass="53726">MQNPQVASYIQMTTAANETVVNVANPPHSPESMPEATVRKRTAEAALPTTTPSRLRTAKRVNDDNVVRHITPGSPTRKRATTLDSQANLYTPPASALPPSSTAISHADTQPSTQEHPDPQDPADGDHNMNTNRSDTSPLPPSAPVSHAHGDNNGIKDHFQVDEDDLDDGPSGPDLTYPLDVPISYVHGIENNRAEHIATAETKARWSKLRTLGDSVMLWVAAYRGEVDKARTHLPPPPKAGDIWPFCLAGLLEAESKQLTDHYVWIYEDIQFFVVPYPVDPPTFVAALVREATFFPDKAKDNKWMTSLVRQCLHEHHADLLNFCGAYHDKIQVKNKMDARYYLNKVLDSLQVVRYHLTDSKHKTYYYYNIHVSFPTSLNEKFTTWKSLFENFNGQGNSNPYYDLDTLGKVEVLRCGHNCTICKGLDHPSSACHYPKIPGWPKPENKPPTHGPPNDPTPFRGGGNRGARGSSRGRGRGRRGHGT</sequence>
<feature type="compositionally biased region" description="Polar residues" evidence="1">
    <location>
        <begin position="128"/>
        <end position="137"/>
    </location>
</feature>
<evidence type="ECO:0000313" key="2">
    <source>
        <dbReference type="EMBL" id="KIJ26785.1"/>
    </source>
</evidence>
<protein>
    <submittedName>
        <fullName evidence="2">Uncharacterized protein</fullName>
    </submittedName>
</protein>
<feature type="region of interest" description="Disordered" evidence="1">
    <location>
        <begin position="438"/>
        <end position="483"/>
    </location>
</feature>
<feature type="compositionally biased region" description="Basic residues" evidence="1">
    <location>
        <begin position="471"/>
        <end position="483"/>
    </location>
</feature>
<keyword evidence="3" id="KW-1185">Reference proteome</keyword>
<dbReference type="AlphaFoldDB" id="A0A0C9UNB3"/>